<feature type="region of interest" description="Disordered" evidence="1">
    <location>
        <begin position="1"/>
        <end position="30"/>
    </location>
</feature>
<gene>
    <name evidence="2" type="ORF">ACFOPH_10400</name>
</gene>
<proteinExistence type="predicted"/>
<organism evidence="2 3">
    <name type="scientific">Massilia haematophila</name>
    <dbReference type="NCBI Taxonomy" id="457923"/>
    <lineage>
        <taxon>Bacteria</taxon>
        <taxon>Pseudomonadati</taxon>
        <taxon>Pseudomonadota</taxon>
        <taxon>Betaproteobacteria</taxon>
        <taxon>Burkholderiales</taxon>
        <taxon>Oxalobacteraceae</taxon>
        <taxon>Telluria group</taxon>
        <taxon>Massilia</taxon>
    </lineage>
</organism>
<accession>A0ABV7PHI5</accession>
<dbReference type="RefSeq" id="WP_379735106.1">
    <property type="nucleotide sequence ID" value="NZ_JBHRVV010000001.1"/>
</dbReference>
<dbReference type="Proteomes" id="UP001595665">
    <property type="component" value="Unassembled WGS sequence"/>
</dbReference>
<dbReference type="EMBL" id="JBHRVV010000001">
    <property type="protein sequence ID" value="MFC3458648.1"/>
    <property type="molecule type" value="Genomic_DNA"/>
</dbReference>
<evidence type="ECO:0000313" key="2">
    <source>
        <dbReference type="EMBL" id="MFC3458648.1"/>
    </source>
</evidence>
<protein>
    <submittedName>
        <fullName evidence="2">Uncharacterized protein</fullName>
    </submittedName>
</protein>
<keyword evidence="3" id="KW-1185">Reference proteome</keyword>
<evidence type="ECO:0000313" key="3">
    <source>
        <dbReference type="Proteomes" id="UP001595665"/>
    </source>
</evidence>
<evidence type="ECO:0000256" key="1">
    <source>
        <dbReference type="SAM" id="MobiDB-lite"/>
    </source>
</evidence>
<reference evidence="3" key="1">
    <citation type="journal article" date="2019" name="Int. J. Syst. Evol. Microbiol.">
        <title>The Global Catalogue of Microorganisms (GCM) 10K type strain sequencing project: providing services to taxonomists for standard genome sequencing and annotation.</title>
        <authorList>
            <consortium name="The Broad Institute Genomics Platform"/>
            <consortium name="The Broad Institute Genome Sequencing Center for Infectious Disease"/>
            <person name="Wu L."/>
            <person name="Ma J."/>
        </authorList>
    </citation>
    <scope>NUCLEOTIDE SEQUENCE [LARGE SCALE GENOMIC DNA]</scope>
    <source>
        <strain evidence="3">CCM 7480</strain>
    </source>
</reference>
<comment type="caution">
    <text evidence="2">The sequence shown here is derived from an EMBL/GenBank/DDBJ whole genome shotgun (WGS) entry which is preliminary data.</text>
</comment>
<name>A0ABV7PHI5_9BURK</name>
<sequence length="109" mass="12079">MADMAGPADGQQLYRPDRHSAGSVARKGHPETVEKCRFAIFFGRFGARAKFFRLFSTIFAINPKVPAESAVKGTEAATGRPKNFQKYFSKTLKLSGTLPLMVQKGIRRD</sequence>